<sequence>MIHCRTSVHQTSLTAGTIFHGTRKPLLLWFHVIWRVLAQKTGVSASNTSDFMRFGSCGTAWTWLQTLRRAMVGPGRDKLSGVVEVYATFVGGMEVGTGNKGRGKETKALAVVATESIGKQTGRVRFRCIDEASSKNLIPFIKDSVSQGSTIVTDGWTGYKPLQTDGRFKHEVQTVSGSGKEARELLPHVHMVDSLLKGWLKETHQGKVSPKYLALLIWDSFITIVTKKQ</sequence>
<accession>A0A5J4S013</accession>
<dbReference type="EMBL" id="SNRY01000582">
    <property type="protein sequence ID" value="KAA6338855.1"/>
    <property type="molecule type" value="Genomic_DNA"/>
</dbReference>
<dbReference type="InterPro" id="IPR024445">
    <property type="entry name" value="Tnp_ISXO2-like"/>
</dbReference>
<dbReference type="NCBIfam" id="NF033547">
    <property type="entry name" value="transpos_IS1595"/>
    <property type="match status" value="1"/>
</dbReference>
<dbReference type="Pfam" id="PF12762">
    <property type="entry name" value="DDE_Tnp_IS1595"/>
    <property type="match status" value="1"/>
</dbReference>
<feature type="domain" description="ISXO2-like transposase" evidence="1">
    <location>
        <begin position="78"/>
        <end position="219"/>
    </location>
</feature>
<comment type="caution">
    <text evidence="2">The sequence shown here is derived from an EMBL/GenBank/DDBJ whole genome shotgun (WGS) entry which is preliminary data.</text>
</comment>
<protein>
    <recommendedName>
        <fullName evidence="1">ISXO2-like transposase domain-containing protein</fullName>
    </recommendedName>
</protein>
<proteinExistence type="predicted"/>
<evidence type="ECO:0000313" key="2">
    <source>
        <dbReference type="EMBL" id="KAA6338855.1"/>
    </source>
</evidence>
<gene>
    <name evidence="2" type="ORF">EZS27_013176</name>
</gene>
<organism evidence="2">
    <name type="scientific">termite gut metagenome</name>
    <dbReference type="NCBI Taxonomy" id="433724"/>
    <lineage>
        <taxon>unclassified sequences</taxon>
        <taxon>metagenomes</taxon>
        <taxon>organismal metagenomes</taxon>
    </lineage>
</organism>
<evidence type="ECO:0000259" key="1">
    <source>
        <dbReference type="SMART" id="SM01126"/>
    </source>
</evidence>
<name>A0A5J4S013_9ZZZZ</name>
<reference evidence="2" key="1">
    <citation type="submission" date="2019-03" db="EMBL/GenBank/DDBJ databases">
        <title>Single cell metagenomics reveals metabolic interactions within the superorganism composed of flagellate Streblomastix strix and complex community of Bacteroidetes bacteria on its surface.</title>
        <authorList>
            <person name="Treitli S.C."/>
            <person name="Kolisko M."/>
            <person name="Husnik F."/>
            <person name="Keeling P."/>
            <person name="Hampl V."/>
        </authorList>
    </citation>
    <scope>NUCLEOTIDE SEQUENCE</scope>
    <source>
        <strain evidence="2">STM</strain>
    </source>
</reference>
<dbReference type="SMART" id="SM01126">
    <property type="entry name" value="DDE_Tnp_IS1595"/>
    <property type="match status" value="1"/>
</dbReference>
<dbReference type="AlphaFoldDB" id="A0A5J4S013"/>